<evidence type="ECO:0000256" key="5">
    <source>
        <dbReference type="ARBA" id="ARBA00022692"/>
    </source>
</evidence>
<dbReference type="InterPro" id="IPR023299">
    <property type="entry name" value="ATPase_P-typ_cyto_dom_N"/>
</dbReference>
<proteinExistence type="inferred from homology"/>
<feature type="transmembrane region" description="Helical" evidence="17">
    <location>
        <begin position="753"/>
        <end position="770"/>
    </location>
</feature>
<evidence type="ECO:0000256" key="17">
    <source>
        <dbReference type="RuleBase" id="RU362081"/>
    </source>
</evidence>
<keyword evidence="11" id="KW-0460">Magnesium</keyword>
<keyword evidence="14" id="KW-0186">Copper</keyword>
<comment type="similarity">
    <text evidence="2 17">Belongs to the cation transport ATPase (P-type) (TC 3.A.3) family. Type IB subfamily.</text>
</comment>
<dbReference type="GO" id="GO:0016887">
    <property type="term" value="F:ATP hydrolysis activity"/>
    <property type="evidence" value="ECO:0007669"/>
    <property type="project" value="InterPro"/>
</dbReference>
<reference evidence="19 20" key="1">
    <citation type="submission" date="2018-01" db="EMBL/GenBank/DDBJ databases">
        <title>Novel co-symbiosis in the lucinid bivalve Phacoides pectinatus.</title>
        <authorList>
            <person name="Lim S.J."/>
            <person name="Davis B.G."/>
            <person name="Gill D.E."/>
            <person name="Engel A.S."/>
            <person name="Anderson L.C."/>
            <person name="Campbell B.J."/>
        </authorList>
    </citation>
    <scope>NUCLEOTIDE SEQUENCE [LARGE SCALE GENOMIC DNA]</scope>
    <source>
        <strain evidence="19">N3_P5</strain>
    </source>
</reference>
<evidence type="ECO:0000256" key="12">
    <source>
        <dbReference type="ARBA" id="ARBA00022967"/>
    </source>
</evidence>
<comment type="subcellular location">
    <subcellularLocation>
        <location evidence="1">Cell membrane</location>
        <topology evidence="1">Multi-pass membrane protein</topology>
    </subcellularLocation>
</comment>
<dbReference type="InterPro" id="IPR036412">
    <property type="entry name" value="HAD-like_sf"/>
</dbReference>
<keyword evidence="15" id="KW-0406">Ion transport</keyword>
<evidence type="ECO:0000256" key="10">
    <source>
        <dbReference type="ARBA" id="ARBA00022840"/>
    </source>
</evidence>
<dbReference type="GO" id="GO:0005507">
    <property type="term" value="F:copper ion binding"/>
    <property type="evidence" value="ECO:0007669"/>
    <property type="project" value="InterPro"/>
</dbReference>
<dbReference type="InterPro" id="IPR027256">
    <property type="entry name" value="P-typ_ATPase_IB"/>
</dbReference>
<feature type="transmembrane region" description="Helical" evidence="17">
    <location>
        <begin position="776"/>
        <end position="796"/>
    </location>
</feature>
<keyword evidence="9" id="KW-0187">Copper transport</keyword>
<dbReference type="SFLD" id="SFLDG00002">
    <property type="entry name" value="C1.7:_P-type_atpase_like"/>
    <property type="match status" value="1"/>
</dbReference>
<evidence type="ECO:0000256" key="3">
    <source>
        <dbReference type="ARBA" id="ARBA00022448"/>
    </source>
</evidence>
<dbReference type="FunFam" id="2.70.150.10:FF:000020">
    <property type="entry name" value="Copper-exporting P-type ATPase A"/>
    <property type="match status" value="1"/>
</dbReference>
<dbReference type="PRINTS" id="PR00119">
    <property type="entry name" value="CATATPASE"/>
</dbReference>
<dbReference type="NCBIfam" id="TIGR01525">
    <property type="entry name" value="ATPase-IB_hvy"/>
    <property type="match status" value="1"/>
</dbReference>
<evidence type="ECO:0000256" key="7">
    <source>
        <dbReference type="ARBA" id="ARBA00022737"/>
    </source>
</evidence>
<dbReference type="SUPFAM" id="SSF81665">
    <property type="entry name" value="Calcium ATPase, transmembrane domain M"/>
    <property type="match status" value="1"/>
</dbReference>
<dbReference type="SUPFAM" id="SSF81653">
    <property type="entry name" value="Calcium ATPase, transduction domain A"/>
    <property type="match status" value="1"/>
</dbReference>
<dbReference type="PRINTS" id="PR00942">
    <property type="entry name" value="CUATPASEI"/>
</dbReference>
<keyword evidence="4 17" id="KW-1003">Cell membrane</keyword>
<dbReference type="PANTHER" id="PTHR43520">
    <property type="entry name" value="ATP7, ISOFORM B"/>
    <property type="match status" value="1"/>
</dbReference>
<dbReference type="InterPro" id="IPR044492">
    <property type="entry name" value="P_typ_ATPase_HD_dom"/>
</dbReference>
<evidence type="ECO:0000313" key="20">
    <source>
        <dbReference type="Proteomes" id="UP000250928"/>
    </source>
</evidence>
<dbReference type="SUPFAM" id="SSF56784">
    <property type="entry name" value="HAD-like"/>
    <property type="match status" value="1"/>
</dbReference>
<evidence type="ECO:0000256" key="13">
    <source>
        <dbReference type="ARBA" id="ARBA00022989"/>
    </source>
</evidence>
<dbReference type="PROSITE" id="PS01229">
    <property type="entry name" value="COF_2"/>
    <property type="match status" value="1"/>
</dbReference>
<dbReference type="PROSITE" id="PS00154">
    <property type="entry name" value="ATPASE_E1_E2"/>
    <property type="match status" value="1"/>
</dbReference>
<comment type="caution">
    <text evidence="19">The sequence shown here is derived from an EMBL/GenBank/DDBJ whole genome shotgun (WGS) entry which is preliminary data.</text>
</comment>
<dbReference type="SUPFAM" id="SSF55008">
    <property type="entry name" value="HMA, heavy metal-associated domain"/>
    <property type="match status" value="2"/>
</dbReference>
<keyword evidence="5 17" id="KW-0812">Transmembrane</keyword>
<keyword evidence="16 17" id="KW-0472">Membrane</keyword>
<dbReference type="Gene3D" id="3.30.70.100">
    <property type="match status" value="2"/>
</dbReference>
<dbReference type="Pfam" id="PF00403">
    <property type="entry name" value="HMA"/>
    <property type="match status" value="2"/>
</dbReference>
<evidence type="ECO:0000256" key="8">
    <source>
        <dbReference type="ARBA" id="ARBA00022741"/>
    </source>
</evidence>
<dbReference type="InterPro" id="IPR006122">
    <property type="entry name" value="HMA_Cu_ion-bd"/>
</dbReference>
<dbReference type="Gene3D" id="3.40.1110.10">
    <property type="entry name" value="Calcium-transporting ATPase, cytoplasmic domain N"/>
    <property type="match status" value="2"/>
</dbReference>
<dbReference type="Pfam" id="PF00702">
    <property type="entry name" value="Hydrolase"/>
    <property type="match status" value="1"/>
</dbReference>
<feature type="transmembrane region" description="Helical" evidence="17">
    <location>
        <begin position="443"/>
        <end position="462"/>
    </location>
</feature>
<keyword evidence="3" id="KW-0813">Transport</keyword>
<dbReference type="InterPro" id="IPR023214">
    <property type="entry name" value="HAD_sf"/>
</dbReference>
<dbReference type="GO" id="GO:0060003">
    <property type="term" value="P:copper ion export"/>
    <property type="evidence" value="ECO:0007669"/>
    <property type="project" value="UniProtKB-ARBA"/>
</dbReference>
<accession>A0A6N4E1Q1</accession>
<dbReference type="InterPro" id="IPR059000">
    <property type="entry name" value="ATPase_P-type_domA"/>
</dbReference>
<evidence type="ECO:0000256" key="15">
    <source>
        <dbReference type="ARBA" id="ARBA00023065"/>
    </source>
</evidence>
<dbReference type="Gene3D" id="2.70.150.10">
    <property type="entry name" value="Calcium-transporting ATPase, cytoplasmic transduction domain A"/>
    <property type="match status" value="1"/>
</dbReference>
<dbReference type="PRINTS" id="PR00943">
    <property type="entry name" value="CUATPASE"/>
</dbReference>
<keyword evidence="6 17" id="KW-0479">Metal-binding</keyword>
<dbReference type="InterPro" id="IPR001757">
    <property type="entry name" value="P_typ_ATPase"/>
</dbReference>
<dbReference type="Gene3D" id="3.40.50.1000">
    <property type="entry name" value="HAD superfamily/HAD-like"/>
    <property type="match status" value="1"/>
</dbReference>
<dbReference type="EMBL" id="PQCO01000125">
    <property type="protein sequence ID" value="PUE04423.1"/>
    <property type="molecule type" value="Genomic_DNA"/>
</dbReference>
<dbReference type="InterPro" id="IPR017969">
    <property type="entry name" value="Heavy-metal-associated_CS"/>
</dbReference>
<feature type="transmembrane region" description="Helical" evidence="17">
    <location>
        <begin position="261"/>
        <end position="278"/>
    </location>
</feature>
<dbReference type="CDD" id="cd00371">
    <property type="entry name" value="HMA"/>
    <property type="match status" value="2"/>
</dbReference>
<dbReference type="InterPro" id="IPR008250">
    <property type="entry name" value="ATPase_P-typ_transduc_dom_A_sf"/>
</dbReference>
<dbReference type="PROSITE" id="PS01047">
    <property type="entry name" value="HMA_1"/>
    <property type="match status" value="2"/>
</dbReference>
<feature type="domain" description="HMA" evidence="18">
    <location>
        <begin position="14"/>
        <end position="80"/>
    </location>
</feature>
<feature type="transmembrane region" description="Helical" evidence="17">
    <location>
        <begin position="415"/>
        <end position="437"/>
    </location>
</feature>
<sequence length="803" mass="84509">MNDPERNRAAATEVSLRFPVEGMTCAACSTRLERLLSRPDGVSEARVSLVDNSASVRFDPLRVAPADLVAVVGKAGFAVPGESHELNVDGMTCAACATRLERLLGRVPGVERAVVNLASGRAVVSAPAGVVDIPQLIEVVRRAGFEAAPALSGVEARRQEEWRGARRERAERLRLLLSALLTLPLALPMLLMPWGVEWMLPPYGQLLLATPVQFWIGWRFYRGAFASLRGGVGNMDLLVALGTSAAWGLSTWLVLTGGAGQGLYFEGSAMVITLVLFGKWMEGRAKRSAASAIRALMELRPETARVERDGALIEVPAQSVAAGELLVVRPGERVPVDGRIVEGESQLDESLLTGESLPVARGAGEAVTGGSVNGDGLLRIHATTVGAESTLSRIIRLVEAAQASKAPVQRLVDRIAAVFVPVVALIALAALCAWWLAGDPERAFLAAVSVLVIACPCALGLATPTAIMVGTGAAARHGILIKDAEALERAHHATTVVFDKTGTLTHGKPRVERVLALEGDEATLLRLAAAAQQGSEHPLARAILQRVGEPPAERLDSFSNRPGRGLVAGVAGRRVVIGNRRILEEEGIAPSGVAEAAARELEGEGQTLMWVAADARLLGLIGVSDTPREEAAAALADLERAGVCTVMLTGDHHHAAQRVATALGVGRVIAEVLPEQKAREVQRLRRAGERVVMVGDGVNDAPALAAADVGMAMGTGTDVAMHTAGITLMRGDPRLVARALSISRATYRKIRQNLFWALIYNVIAIPAAAAGLLNPVIAGAAMAMSSVSVVANSLLLRRWRGAG</sequence>
<dbReference type="InterPro" id="IPR023298">
    <property type="entry name" value="ATPase_P-typ_TM_dom_sf"/>
</dbReference>
<keyword evidence="8 17" id="KW-0547">Nucleotide-binding</keyword>
<evidence type="ECO:0000256" key="6">
    <source>
        <dbReference type="ARBA" id="ARBA00022723"/>
    </source>
</evidence>
<evidence type="ECO:0000256" key="2">
    <source>
        <dbReference type="ARBA" id="ARBA00006024"/>
    </source>
</evidence>
<dbReference type="InterPro" id="IPR036163">
    <property type="entry name" value="HMA_dom_sf"/>
</dbReference>
<dbReference type="AlphaFoldDB" id="A0A6N4E1Q1"/>
<dbReference type="SFLD" id="SFLDF00027">
    <property type="entry name" value="p-type_atpase"/>
    <property type="match status" value="1"/>
</dbReference>
<feature type="transmembrane region" description="Helical" evidence="17">
    <location>
        <begin position="175"/>
        <end position="196"/>
    </location>
</feature>
<organism evidence="19 20">
    <name type="scientific">Candidatus Sedimenticola endophacoides</name>
    <dbReference type="NCBI Taxonomy" id="2548426"/>
    <lineage>
        <taxon>Bacteria</taxon>
        <taxon>Pseudomonadati</taxon>
        <taxon>Pseudomonadota</taxon>
        <taxon>Gammaproteobacteria</taxon>
        <taxon>Chromatiales</taxon>
        <taxon>Sedimenticolaceae</taxon>
        <taxon>Sedimenticola</taxon>
    </lineage>
</organism>
<dbReference type="PANTHER" id="PTHR43520:SF8">
    <property type="entry name" value="P-TYPE CU(+) TRANSPORTER"/>
    <property type="match status" value="1"/>
</dbReference>
<evidence type="ECO:0000259" key="18">
    <source>
        <dbReference type="PROSITE" id="PS50846"/>
    </source>
</evidence>
<dbReference type="GO" id="GO:0043682">
    <property type="term" value="F:P-type divalent copper transporter activity"/>
    <property type="evidence" value="ECO:0007669"/>
    <property type="project" value="TreeGrafter"/>
</dbReference>
<dbReference type="Proteomes" id="UP000250928">
    <property type="component" value="Unassembled WGS sequence"/>
</dbReference>
<dbReference type="NCBIfam" id="TIGR00003">
    <property type="entry name" value="copper ion binding protein"/>
    <property type="match status" value="1"/>
</dbReference>
<evidence type="ECO:0000256" key="1">
    <source>
        <dbReference type="ARBA" id="ARBA00004651"/>
    </source>
</evidence>
<keyword evidence="12" id="KW-1278">Translocase</keyword>
<dbReference type="InterPro" id="IPR018303">
    <property type="entry name" value="ATPase_P-typ_P_site"/>
</dbReference>
<evidence type="ECO:0000256" key="16">
    <source>
        <dbReference type="ARBA" id="ARBA00023136"/>
    </source>
</evidence>
<evidence type="ECO:0000256" key="4">
    <source>
        <dbReference type="ARBA" id="ARBA00022475"/>
    </source>
</evidence>
<evidence type="ECO:0000256" key="14">
    <source>
        <dbReference type="ARBA" id="ARBA00023008"/>
    </source>
</evidence>
<dbReference type="NCBIfam" id="TIGR01511">
    <property type="entry name" value="ATPase-IB1_Cu"/>
    <property type="match status" value="1"/>
</dbReference>
<feature type="domain" description="HMA" evidence="18">
    <location>
        <begin position="82"/>
        <end position="148"/>
    </location>
</feature>
<dbReference type="PROSITE" id="PS50846">
    <property type="entry name" value="HMA_2"/>
    <property type="match status" value="2"/>
</dbReference>
<gene>
    <name evidence="19" type="ORF">C3L24_03190</name>
</gene>
<keyword evidence="10 17" id="KW-0067">ATP-binding</keyword>
<dbReference type="FunFam" id="3.30.70.100:FF:000001">
    <property type="entry name" value="ATPase copper transporting beta"/>
    <property type="match status" value="2"/>
</dbReference>
<protein>
    <submittedName>
        <fullName evidence="19">Copper-translocating P-type ATPase</fullName>
    </submittedName>
</protein>
<dbReference type="GO" id="GO:0005886">
    <property type="term" value="C:plasma membrane"/>
    <property type="evidence" value="ECO:0007669"/>
    <property type="project" value="UniProtKB-SubCell"/>
</dbReference>
<keyword evidence="13 17" id="KW-1133">Transmembrane helix</keyword>
<dbReference type="GO" id="GO:0055070">
    <property type="term" value="P:copper ion homeostasis"/>
    <property type="evidence" value="ECO:0007669"/>
    <property type="project" value="TreeGrafter"/>
</dbReference>
<evidence type="ECO:0000256" key="11">
    <source>
        <dbReference type="ARBA" id="ARBA00022842"/>
    </source>
</evidence>
<dbReference type="SFLD" id="SFLDS00003">
    <property type="entry name" value="Haloacid_Dehalogenase"/>
    <property type="match status" value="1"/>
</dbReference>
<dbReference type="CDD" id="cd02094">
    <property type="entry name" value="P-type_ATPase_Cu-like"/>
    <property type="match status" value="1"/>
</dbReference>
<dbReference type="Pfam" id="PF00122">
    <property type="entry name" value="E1-E2_ATPase"/>
    <property type="match status" value="1"/>
</dbReference>
<dbReference type="NCBIfam" id="TIGR01494">
    <property type="entry name" value="ATPase_P-type"/>
    <property type="match status" value="1"/>
</dbReference>
<dbReference type="InterPro" id="IPR006121">
    <property type="entry name" value="HMA_dom"/>
</dbReference>
<name>A0A6N4E1Q1_9GAMM</name>
<evidence type="ECO:0000313" key="19">
    <source>
        <dbReference type="EMBL" id="PUE04423.1"/>
    </source>
</evidence>
<evidence type="ECO:0000256" key="9">
    <source>
        <dbReference type="ARBA" id="ARBA00022796"/>
    </source>
</evidence>
<dbReference type="GO" id="GO:0005524">
    <property type="term" value="F:ATP binding"/>
    <property type="evidence" value="ECO:0007669"/>
    <property type="project" value="UniProtKB-UniRule"/>
</dbReference>
<keyword evidence="7" id="KW-0677">Repeat</keyword>